<protein>
    <submittedName>
        <fullName evidence="2">Retrovirus-related Pol polyprotein from transposon RE2</fullName>
    </submittedName>
</protein>
<dbReference type="Proteomes" id="UP000288805">
    <property type="component" value="Unassembled WGS sequence"/>
</dbReference>
<accession>A0A438EIB8</accession>
<dbReference type="SUPFAM" id="SSF56672">
    <property type="entry name" value="DNA/RNA polymerases"/>
    <property type="match status" value="1"/>
</dbReference>
<evidence type="ECO:0000259" key="1">
    <source>
        <dbReference type="Pfam" id="PF07727"/>
    </source>
</evidence>
<organism evidence="2 3">
    <name type="scientific">Vitis vinifera</name>
    <name type="common">Grape</name>
    <dbReference type="NCBI Taxonomy" id="29760"/>
    <lineage>
        <taxon>Eukaryota</taxon>
        <taxon>Viridiplantae</taxon>
        <taxon>Streptophyta</taxon>
        <taxon>Embryophyta</taxon>
        <taxon>Tracheophyta</taxon>
        <taxon>Spermatophyta</taxon>
        <taxon>Magnoliopsida</taxon>
        <taxon>eudicotyledons</taxon>
        <taxon>Gunneridae</taxon>
        <taxon>Pentapetalae</taxon>
        <taxon>rosids</taxon>
        <taxon>Vitales</taxon>
        <taxon>Vitaceae</taxon>
        <taxon>Viteae</taxon>
        <taxon>Vitis</taxon>
    </lineage>
</organism>
<reference evidence="2 3" key="1">
    <citation type="journal article" date="2018" name="PLoS Genet.">
        <title>Population sequencing reveals clonal diversity and ancestral inbreeding in the grapevine cultivar Chardonnay.</title>
        <authorList>
            <person name="Roach M.J."/>
            <person name="Johnson D.L."/>
            <person name="Bohlmann J."/>
            <person name="van Vuuren H.J."/>
            <person name="Jones S.J."/>
            <person name="Pretorius I.S."/>
            <person name="Schmidt S.A."/>
            <person name="Borneman A.R."/>
        </authorList>
    </citation>
    <scope>NUCLEOTIDE SEQUENCE [LARGE SCALE GENOMIC DNA]</scope>
    <source>
        <strain evidence="3">cv. Chardonnay</strain>
        <tissue evidence="2">Leaf</tissue>
    </source>
</reference>
<dbReference type="InterPro" id="IPR013103">
    <property type="entry name" value="RVT_2"/>
</dbReference>
<proteinExistence type="predicted"/>
<feature type="domain" description="Reverse transcriptase Ty1/copia-type" evidence="1">
    <location>
        <begin position="88"/>
        <end position="135"/>
    </location>
</feature>
<dbReference type="Pfam" id="PF07727">
    <property type="entry name" value="RVT_2"/>
    <property type="match status" value="1"/>
</dbReference>
<dbReference type="EMBL" id="QGNW01001282">
    <property type="protein sequence ID" value="RVW47474.1"/>
    <property type="molecule type" value="Genomic_DNA"/>
</dbReference>
<dbReference type="PANTHER" id="PTHR11439">
    <property type="entry name" value="GAG-POL-RELATED RETROTRANSPOSON"/>
    <property type="match status" value="1"/>
</dbReference>
<dbReference type="InterPro" id="IPR043502">
    <property type="entry name" value="DNA/RNA_pol_sf"/>
</dbReference>
<dbReference type="CDD" id="cd09272">
    <property type="entry name" value="RNase_HI_RT_Ty1"/>
    <property type="match status" value="1"/>
</dbReference>
<evidence type="ECO:0000313" key="2">
    <source>
        <dbReference type="EMBL" id="RVW47474.1"/>
    </source>
</evidence>
<name>A0A438EIB8_VITVI</name>
<comment type="caution">
    <text evidence="2">The sequence shown here is derived from an EMBL/GenBank/DDBJ whole genome shotgun (WGS) entry which is preliminary data.</text>
</comment>
<dbReference type="PANTHER" id="PTHR11439:SF463">
    <property type="entry name" value="REVERSE TRANSCRIPTASE TY1_COPIA-TYPE DOMAIN-CONTAINING PROTEIN"/>
    <property type="match status" value="1"/>
</dbReference>
<gene>
    <name evidence="2" type="primary">RE2_391</name>
    <name evidence="2" type="ORF">CK203_086517</name>
</gene>
<sequence>MSAQMAAMVATPNVVTDNSWYPDSSATNHCTANPNNLIIRDTYIGNDQIHMGDGIGLAIQHIASIQEALQQDHWKVAMVEEYSTLVKNKTWSLVPLPPNRRIIGYKWVFKVKENPDGGILKHKARLVAKGFFQLAVYVDDILVTRSSKVEIQALVQQLNTRFALKDLGEDDHFLGIQDWASNPNDRRSTIDFCLYLGSNLISWNSKKQNIISRSNTEAEYRNLATLAAEVTWIQFLLTELQIPQGHVPVLWCDNLSTVLMSTNPILHARTKHIALDLYFVCEKVMKKERAEY</sequence>
<evidence type="ECO:0000313" key="3">
    <source>
        <dbReference type="Proteomes" id="UP000288805"/>
    </source>
</evidence>
<dbReference type="AlphaFoldDB" id="A0A438EIB8"/>